<dbReference type="InterPro" id="IPR001173">
    <property type="entry name" value="Glyco_trans_2-like"/>
</dbReference>
<dbReference type="Pfam" id="PF00535">
    <property type="entry name" value="Glycos_transf_2"/>
    <property type="match status" value="1"/>
</dbReference>
<dbReference type="Gene3D" id="3.90.550.10">
    <property type="entry name" value="Spore Coat Polysaccharide Biosynthesis Protein SpsA, Chain A"/>
    <property type="match status" value="1"/>
</dbReference>
<accession>A0ABW5K1V4</accession>
<dbReference type="Proteomes" id="UP001597467">
    <property type="component" value="Unassembled WGS sequence"/>
</dbReference>
<keyword evidence="3" id="KW-1185">Reference proteome</keyword>
<evidence type="ECO:0000259" key="1">
    <source>
        <dbReference type="Pfam" id="PF00535"/>
    </source>
</evidence>
<reference evidence="3" key="1">
    <citation type="journal article" date="2019" name="Int. J. Syst. Evol. Microbiol.">
        <title>The Global Catalogue of Microorganisms (GCM) 10K type strain sequencing project: providing services to taxonomists for standard genome sequencing and annotation.</title>
        <authorList>
            <consortium name="The Broad Institute Genomics Platform"/>
            <consortium name="The Broad Institute Genome Sequencing Center for Infectious Disease"/>
            <person name="Wu L."/>
            <person name="Ma J."/>
        </authorList>
    </citation>
    <scope>NUCLEOTIDE SEQUENCE [LARGE SCALE GENOMIC DNA]</scope>
    <source>
        <strain evidence="3">KCTC 42808</strain>
    </source>
</reference>
<dbReference type="PANTHER" id="PTHR22916">
    <property type="entry name" value="GLYCOSYLTRANSFERASE"/>
    <property type="match status" value="1"/>
</dbReference>
<dbReference type="CDD" id="cd00761">
    <property type="entry name" value="Glyco_tranf_GTA_type"/>
    <property type="match status" value="1"/>
</dbReference>
<proteinExistence type="predicted"/>
<evidence type="ECO:0000313" key="3">
    <source>
        <dbReference type="Proteomes" id="UP001597467"/>
    </source>
</evidence>
<dbReference type="EMBL" id="JBHULM010000009">
    <property type="protein sequence ID" value="MFD2542028.1"/>
    <property type="molecule type" value="Genomic_DNA"/>
</dbReference>
<name>A0ABW5K1V4_9FLAO</name>
<dbReference type="RefSeq" id="WP_379902371.1">
    <property type="nucleotide sequence ID" value="NZ_JBHULM010000009.1"/>
</dbReference>
<protein>
    <submittedName>
        <fullName evidence="2">Glycosyltransferase family 2 protein</fullName>
    </submittedName>
</protein>
<organism evidence="2 3">
    <name type="scientific">Lacinutrix gracilariae</name>
    <dbReference type="NCBI Taxonomy" id="1747198"/>
    <lineage>
        <taxon>Bacteria</taxon>
        <taxon>Pseudomonadati</taxon>
        <taxon>Bacteroidota</taxon>
        <taxon>Flavobacteriia</taxon>
        <taxon>Flavobacteriales</taxon>
        <taxon>Flavobacteriaceae</taxon>
        <taxon>Lacinutrix</taxon>
    </lineage>
</organism>
<sequence length="340" mass="38908">MSKNPLVTVLIPTYNCEAYVKEAVMSILNQTYTNFECIIIDDASTDKTVSVLQSIKDSRIQLIIKPKNSGYTNSLNHGLSIAKGKYIARMDADDISLPERFIKQVSFLESNTNIVACGTNYSIIGSTKKIILPENNEAIKLKLLKETCFGHPTVMLRKSVFDANGLQYDTTKEPAEDYALWVTLLQFGALANIQECLLQYRLHAGQVSVTRRKKQLESKLETRVQLLKYLNANLNAEAYTTVKQVLNKDSLTFKQLKEFVEIKNKLIQSNAVSFFKKDAFAKYLENINTLAVEKYFTNRKQFYPNTFLQYFALRKSSAYQLSLMQILRLVFKSIIFYQVK</sequence>
<dbReference type="PANTHER" id="PTHR22916:SF3">
    <property type="entry name" value="UDP-GLCNAC:BETAGAL BETA-1,3-N-ACETYLGLUCOSAMINYLTRANSFERASE-LIKE PROTEIN 1"/>
    <property type="match status" value="1"/>
</dbReference>
<gene>
    <name evidence="2" type="ORF">ACFSSB_06810</name>
</gene>
<evidence type="ECO:0000313" key="2">
    <source>
        <dbReference type="EMBL" id="MFD2542028.1"/>
    </source>
</evidence>
<comment type="caution">
    <text evidence="2">The sequence shown here is derived from an EMBL/GenBank/DDBJ whole genome shotgun (WGS) entry which is preliminary data.</text>
</comment>
<feature type="domain" description="Glycosyltransferase 2-like" evidence="1">
    <location>
        <begin position="8"/>
        <end position="160"/>
    </location>
</feature>
<dbReference type="SUPFAM" id="SSF53448">
    <property type="entry name" value="Nucleotide-diphospho-sugar transferases"/>
    <property type="match status" value="1"/>
</dbReference>
<dbReference type="InterPro" id="IPR029044">
    <property type="entry name" value="Nucleotide-diphossugar_trans"/>
</dbReference>